<proteinExistence type="predicted"/>
<accession>G8A0C0</accession>
<dbReference type="EMBL" id="CM001218">
    <property type="protein sequence ID" value="KEH38285.1"/>
    <property type="molecule type" value="Genomic_DNA"/>
</dbReference>
<reference evidence="1 3" key="2">
    <citation type="journal article" date="2014" name="BMC Genomics">
        <title>An improved genome release (version Mt4.0) for the model legume Medicago truncatula.</title>
        <authorList>
            <person name="Tang H."/>
            <person name="Krishnakumar V."/>
            <person name="Bidwell S."/>
            <person name="Rosen B."/>
            <person name="Chan A."/>
            <person name="Zhou S."/>
            <person name="Gentzbittel L."/>
            <person name="Childs K.L."/>
            <person name="Yandell M."/>
            <person name="Gundlach H."/>
            <person name="Mayer K.F."/>
            <person name="Schwartz D.C."/>
            <person name="Town C.D."/>
        </authorList>
    </citation>
    <scope>GENOME REANNOTATION</scope>
    <source>
        <strain evidence="1">A17</strain>
        <strain evidence="2 3">cv. Jemalong A17</strain>
    </source>
</reference>
<keyword evidence="1" id="KW-0472">Membrane</keyword>
<name>G8A0C0_MEDTR</name>
<evidence type="ECO:0000313" key="3">
    <source>
        <dbReference type="Proteomes" id="UP000002051"/>
    </source>
</evidence>
<evidence type="ECO:0000313" key="1">
    <source>
        <dbReference type="EMBL" id="KEH38285.1"/>
    </source>
</evidence>
<keyword evidence="3" id="KW-1185">Reference proteome</keyword>
<sequence length="64" mass="7321">MFSTVFTLSFAVSFFTPLLLKVSLSSVFNLLVLLPNDSLSKFERRWDHICVIDCVASQYNAFKI</sequence>
<reference evidence="1 3" key="1">
    <citation type="journal article" date="2011" name="Nature">
        <title>The Medicago genome provides insight into the evolution of rhizobial symbioses.</title>
        <authorList>
            <person name="Young N.D."/>
            <person name="Debelle F."/>
            <person name="Oldroyd G.E."/>
            <person name="Geurts R."/>
            <person name="Cannon S.B."/>
            <person name="Udvardi M.K."/>
            <person name="Benedito V.A."/>
            <person name="Mayer K.F."/>
            <person name="Gouzy J."/>
            <person name="Schoof H."/>
            <person name="Van de Peer Y."/>
            <person name="Proost S."/>
            <person name="Cook D.R."/>
            <person name="Meyers B.C."/>
            <person name="Spannagl M."/>
            <person name="Cheung F."/>
            <person name="De Mita S."/>
            <person name="Krishnakumar V."/>
            <person name="Gundlach H."/>
            <person name="Zhou S."/>
            <person name="Mudge J."/>
            <person name="Bharti A.K."/>
            <person name="Murray J.D."/>
            <person name="Naoumkina M.A."/>
            <person name="Rosen B."/>
            <person name="Silverstein K.A."/>
            <person name="Tang H."/>
            <person name="Rombauts S."/>
            <person name="Zhao P.X."/>
            <person name="Zhou P."/>
            <person name="Barbe V."/>
            <person name="Bardou P."/>
            <person name="Bechner M."/>
            <person name="Bellec A."/>
            <person name="Berger A."/>
            <person name="Berges H."/>
            <person name="Bidwell S."/>
            <person name="Bisseling T."/>
            <person name="Choisne N."/>
            <person name="Couloux A."/>
            <person name="Denny R."/>
            <person name="Deshpande S."/>
            <person name="Dai X."/>
            <person name="Doyle J.J."/>
            <person name="Dudez A.M."/>
            <person name="Farmer A.D."/>
            <person name="Fouteau S."/>
            <person name="Franken C."/>
            <person name="Gibelin C."/>
            <person name="Gish J."/>
            <person name="Goldstein S."/>
            <person name="Gonzalez A.J."/>
            <person name="Green P.J."/>
            <person name="Hallab A."/>
            <person name="Hartog M."/>
            <person name="Hua A."/>
            <person name="Humphray S.J."/>
            <person name="Jeong D.H."/>
            <person name="Jing Y."/>
            <person name="Jocker A."/>
            <person name="Kenton S.M."/>
            <person name="Kim D.J."/>
            <person name="Klee K."/>
            <person name="Lai H."/>
            <person name="Lang C."/>
            <person name="Lin S."/>
            <person name="Macmil S.L."/>
            <person name="Magdelenat G."/>
            <person name="Matthews L."/>
            <person name="McCorrison J."/>
            <person name="Monaghan E.L."/>
            <person name="Mun J.H."/>
            <person name="Najar F.Z."/>
            <person name="Nicholson C."/>
            <person name="Noirot C."/>
            <person name="O'Bleness M."/>
            <person name="Paule C.R."/>
            <person name="Poulain J."/>
            <person name="Prion F."/>
            <person name="Qin B."/>
            <person name="Qu C."/>
            <person name="Retzel E.F."/>
            <person name="Riddle C."/>
            <person name="Sallet E."/>
            <person name="Samain S."/>
            <person name="Samson N."/>
            <person name="Sanders I."/>
            <person name="Saurat O."/>
            <person name="Scarpelli C."/>
            <person name="Schiex T."/>
            <person name="Segurens B."/>
            <person name="Severin A.J."/>
            <person name="Sherrier D.J."/>
            <person name="Shi R."/>
            <person name="Sims S."/>
            <person name="Singer S.R."/>
            <person name="Sinharoy S."/>
            <person name="Sterck L."/>
            <person name="Viollet A."/>
            <person name="Wang B.B."/>
            <person name="Wang K."/>
            <person name="Wang M."/>
            <person name="Wang X."/>
            <person name="Warfsmann J."/>
            <person name="Weissenbach J."/>
            <person name="White D.D."/>
            <person name="White J.D."/>
            <person name="Wiley G.B."/>
            <person name="Wincker P."/>
            <person name="Xing Y."/>
            <person name="Yang L."/>
            <person name="Yao Z."/>
            <person name="Ying F."/>
            <person name="Zhai J."/>
            <person name="Zhou L."/>
            <person name="Zuber A."/>
            <person name="Denarie J."/>
            <person name="Dixon R.A."/>
            <person name="May G.D."/>
            <person name="Schwartz D.C."/>
            <person name="Rogers J."/>
            <person name="Quetier F."/>
            <person name="Town C.D."/>
            <person name="Roe B.A."/>
        </authorList>
    </citation>
    <scope>NUCLEOTIDE SEQUENCE [LARGE SCALE GENOMIC DNA]</scope>
    <source>
        <strain evidence="1">A17</strain>
        <strain evidence="2 3">cv. Jemalong A17</strain>
    </source>
</reference>
<dbReference type="PaxDb" id="3880-AES84908"/>
<protein>
    <submittedName>
        <fullName evidence="1">Transmembrane protein, putative</fullName>
    </submittedName>
</protein>
<organism evidence="2">
    <name type="scientific">Medicago truncatula</name>
    <name type="common">Barrel medic</name>
    <name type="synonym">Medicago tribuloides</name>
    <dbReference type="NCBI Taxonomy" id="3880"/>
    <lineage>
        <taxon>Eukaryota</taxon>
        <taxon>Viridiplantae</taxon>
        <taxon>Streptophyta</taxon>
        <taxon>Embryophyta</taxon>
        <taxon>Tracheophyta</taxon>
        <taxon>Spermatophyta</taxon>
        <taxon>Magnoliopsida</taxon>
        <taxon>eudicotyledons</taxon>
        <taxon>Gunneridae</taxon>
        <taxon>Pentapetalae</taxon>
        <taxon>rosids</taxon>
        <taxon>fabids</taxon>
        <taxon>Fabales</taxon>
        <taxon>Fabaceae</taxon>
        <taxon>Papilionoideae</taxon>
        <taxon>50 kb inversion clade</taxon>
        <taxon>NPAAA clade</taxon>
        <taxon>Hologalegina</taxon>
        <taxon>IRL clade</taxon>
        <taxon>Trifolieae</taxon>
        <taxon>Medicago</taxon>
    </lineage>
</organism>
<dbReference type="Proteomes" id="UP000002051">
    <property type="component" value="Chromosome 2"/>
</dbReference>
<gene>
    <name evidence="1" type="ordered locus">MTR_2g067280</name>
</gene>
<dbReference type="HOGENOM" id="CLU_2870974_0_0_1"/>
<evidence type="ECO:0000313" key="2">
    <source>
        <dbReference type="EnsemblPlants" id="KEH38285"/>
    </source>
</evidence>
<dbReference type="EnsemblPlants" id="KEH38285">
    <property type="protein sequence ID" value="KEH38285"/>
    <property type="gene ID" value="MTR_2g067280"/>
</dbReference>
<dbReference type="AlphaFoldDB" id="G8A0C0"/>
<reference evidence="2" key="3">
    <citation type="submission" date="2015-04" db="UniProtKB">
        <authorList>
            <consortium name="EnsemblPlants"/>
        </authorList>
    </citation>
    <scope>IDENTIFICATION</scope>
    <source>
        <strain evidence="2">cv. Jemalong A17</strain>
    </source>
</reference>
<keyword evidence="1" id="KW-0812">Transmembrane</keyword>